<feature type="non-terminal residue" evidence="2">
    <location>
        <position position="1"/>
    </location>
</feature>
<name>X1D6K4_9ZZZZ</name>
<dbReference type="Pfam" id="PF02769">
    <property type="entry name" value="AIRS_C"/>
    <property type="match status" value="1"/>
</dbReference>
<dbReference type="GO" id="GO:0009228">
    <property type="term" value="P:thiamine biosynthetic process"/>
    <property type="evidence" value="ECO:0007669"/>
    <property type="project" value="InterPro"/>
</dbReference>
<proteinExistence type="predicted"/>
<dbReference type="Gene3D" id="3.90.650.10">
    <property type="entry name" value="PurM-like C-terminal domain"/>
    <property type="match status" value="1"/>
</dbReference>
<dbReference type="InterPro" id="IPR006283">
    <property type="entry name" value="ThiL-like"/>
</dbReference>
<gene>
    <name evidence="2" type="ORF">S01H4_60371</name>
</gene>
<feature type="domain" description="PurM-like C-terminal" evidence="1">
    <location>
        <begin position="16"/>
        <end position="146"/>
    </location>
</feature>
<evidence type="ECO:0000313" key="2">
    <source>
        <dbReference type="EMBL" id="GAH15852.1"/>
    </source>
</evidence>
<dbReference type="SUPFAM" id="SSF56042">
    <property type="entry name" value="PurM C-terminal domain-like"/>
    <property type="match status" value="1"/>
</dbReference>
<dbReference type="PANTHER" id="PTHR30270">
    <property type="entry name" value="THIAMINE-MONOPHOSPHATE KINASE"/>
    <property type="match status" value="1"/>
</dbReference>
<comment type="caution">
    <text evidence="2">The sequence shown here is derived from an EMBL/GenBank/DDBJ whole genome shotgun (WGS) entry which is preliminary data.</text>
</comment>
<dbReference type="PANTHER" id="PTHR30270:SF0">
    <property type="entry name" value="THIAMINE-MONOPHOSPHATE KINASE"/>
    <property type="match status" value="1"/>
</dbReference>
<dbReference type="InterPro" id="IPR036676">
    <property type="entry name" value="PurM-like_C_sf"/>
</dbReference>
<evidence type="ECO:0000259" key="1">
    <source>
        <dbReference type="Pfam" id="PF02769"/>
    </source>
</evidence>
<accession>X1D6K4</accession>
<dbReference type="AlphaFoldDB" id="X1D6K4"/>
<organism evidence="2">
    <name type="scientific">marine sediment metagenome</name>
    <dbReference type="NCBI Taxonomy" id="412755"/>
    <lineage>
        <taxon>unclassified sequences</taxon>
        <taxon>metagenomes</taxon>
        <taxon>ecological metagenomes</taxon>
    </lineage>
</organism>
<dbReference type="EMBL" id="BART01035587">
    <property type="protein sequence ID" value="GAH15852.1"/>
    <property type="molecule type" value="Genomic_DNA"/>
</dbReference>
<dbReference type="GO" id="GO:0009030">
    <property type="term" value="F:thiamine-phosphate kinase activity"/>
    <property type="evidence" value="ECO:0007669"/>
    <property type="project" value="InterPro"/>
</dbReference>
<sequence>TTGYFGLTGAGFKVFLDNYSATEKQKSKFGNAIYTPAARLKEGLLFSQFGKIHSCIDSSDGLAWSLFELLRNKDELGILLDNIPIDPNVTDFAEKHNIRAEELALYAGEEFELLFTLKEEDYTELQKLMKAQNMDIFKIGKITDKNPGLIQLVEDEKTIDISPKGWEHFS</sequence>
<dbReference type="InterPro" id="IPR010918">
    <property type="entry name" value="PurM-like_C_dom"/>
</dbReference>
<reference evidence="2" key="1">
    <citation type="journal article" date="2014" name="Front. Microbiol.">
        <title>High frequency of phylogenetically diverse reductive dehalogenase-homologous genes in deep subseafloor sedimentary metagenomes.</title>
        <authorList>
            <person name="Kawai M."/>
            <person name="Futagami T."/>
            <person name="Toyoda A."/>
            <person name="Takaki Y."/>
            <person name="Nishi S."/>
            <person name="Hori S."/>
            <person name="Arai W."/>
            <person name="Tsubouchi T."/>
            <person name="Morono Y."/>
            <person name="Uchiyama I."/>
            <person name="Ito T."/>
            <person name="Fujiyama A."/>
            <person name="Inagaki F."/>
            <person name="Takami H."/>
        </authorList>
    </citation>
    <scope>NUCLEOTIDE SEQUENCE</scope>
    <source>
        <strain evidence="2">Expedition CK06-06</strain>
    </source>
</reference>
<protein>
    <recommendedName>
        <fullName evidence="1">PurM-like C-terminal domain-containing protein</fullName>
    </recommendedName>
</protein>